<proteinExistence type="predicted"/>
<reference evidence="2" key="1">
    <citation type="submission" date="2021-04" db="EMBL/GenBank/DDBJ databases">
        <authorList>
            <person name="Tunstrom K."/>
        </authorList>
    </citation>
    <scope>NUCLEOTIDE SEQUENCE</scope>
</reference>
<comment type="caution">
    <text evidence="2">The sequence shown here is derived from an EMBL/GenBank/DDBJ whole genome shotgun (WGS) entry which is preliminary data.</text>
</comment>
<accession>A0A8S3Y7S5</accession>
<evidence type="ECO:0000256" key="1">
    <source>
        <dbReference type="SAM" id="MobiDB-lite"/>
    </source>
</evidence>
<dbReference type="AlphaFoldDB" id="A0A8S3Y7S5"/>
<sequence>MNYLRKIKKYREENRLIIYTDESYVHSSHELIKEKVNAKGVDEWRNICGKVKQLEDDYRKSDHIEHQITEELFIRVGQDSDSDASDSADTEQDGESVPGSNYEELILGSSDPADPRVFSFDIPGIPPLSNSD</sequence>
<evidence type="ECO:0000313" key="2">
    <source>
        <dbReference type="EMBL" id="CAG5055956.1"/>
    </source>
</evidence>
<dbReference type="EMBL" id="CAJQZP010001593">
    <property type="protein sequence ID" value="CAG5055956.1"/>
    <property type="molecule type" value="Genomic_DNA"/>
</dbReference>
<organism evidence="2 3">
    <name type="scientific">Parnassius apollo</name>
    <name type="common">Apollo butterfly</name>
    <name type="synonym">Papilio apollo</name>
    <dbReference type="NCBI Taxonomy" id="110799"/>
    <lineage>
        <taxon>Eukaryota</taxon>
        <taxon>Metazoa</taxon>
        <taxon>Ecdysozoa</taxon>
        <taxon>Arthropoda</taxon>
        <taxon>Hexapoda</taxon>
        <taxon>Insecta</taxon>
        <taxon>Pterygota</taxon>
        <taxon>Neoptera</taxon>
        <taxon>Endopterygota</taxon>
        <taxon>Lepidoptera</taxon>
        <taxon>Glossata</taxon>
        <taxon>Ditrysia</taxon>
        <taxon>Papilionoidea</taxon>
        <taxon>Papilionidae</taxon>
        <taxon>Parnassiinae</taxon>
        <taxon>Parnassini</taxon>
        <taxon>Parnassius</taxon>
        <taxon>Parnassius</taxon>
    </lineage>
</organism>
<feature type="compositionally biased region" description="Acidic residues" evidence="1">
    <location>
        <begin position="80"/>
        <end position="94"/>
    </location>
</feature>
<protein>
    <submittedName>
        <fullName evidence="2">(apollo) hypothetical protein</fullName>
    </submittedName>
</protein>
<keyword evidence="3" id="KW-1185">Reference proteome</keyword>
<name>A0A8S3Y7S5_PARAO</name>
<feature type="region of interest" description="Disordered" evidence="1">
    <location>
        <begin position="75"/>
        <end position="132"/>
    </location>
</feature>
<dbReference type="Proteomes" id="UP000691718">
    <property type="component" value="Unassembled WGS sequence"/>
</dbReference>
<dbReference type="OrthoDB" id="2266637at2759"/>
<gene>
    <name evidence="2" type="ORF">PAPOLLO_LOCUS26579</name>
</gene>
<evidence type="ECO:0000313" key="3">
    <source>
        <dbReference type="Proteomes" id="UP000691718"/>
    </source>
</evidence>